<dbReference type="InterPro" id="IPR002197">
    <property type="entry name" value="HTH_Fis"/>
</dbReference>
<dbReference type="EMBL" id="QFQI01000014">
    <property type="protein sequence ID" value="PZQ58702.1"/>
    <property type="molecule type" value="Genomic_DNA"/>
</dbReference>
<dbReference type="Gene3D" id="3.30.450.40">
    <property type="match status" value="1"/>
</dbReference>
<feature type="domain" description="GAF" evidence="1">
    <location>
        <begin position="64"/>
        <end position="200"/>
    </location>
</feature>
<dbReference type="Gene3D" id="1.10.10.60">
    <property type="entry name" value="Homeodomain-like"/>
    <property type="match status" value="1"/>
</dbReference>
<organism evidence="3 4">
    <name type="scientific">Sphingomonas taxi</name>
    <dbReference type="NCBI Taxonomy" id="1549858"/>
    <lineage>
        <taxon>Bacteria</taxon>
        <taxon>Pseudomonadati</taxon>
        <taxon>Pseudomonadota</taxon>
        <taxon>Alphaproteobacteria</taxon>
        <taxon>Sphingomonadales</taxon>
        <taxon>Sphingomonadaceae</taxon>
        <taxon>Sphingomonas</taxon>
    </lineage>
</organism>
<dbReference type="GO" id="GO:0043565">
    <property type="term" value="F:sequence-specific DNA binding"/>
    <property type="evidence" value="ECO:0007669"/>
    <property type="project" value="InterPro"/>
</dbReference>
<comment type="caution">
    <text evidence="3">The sequence shown here is derived from an EMBL/GenBank/DDBJ whole genome shotgun (WGS) entry which is preliminary data.</text>
</comment>
<sequence length="315" mass="33823">MNDLSHAEAVLEAVSSPSGAATSPLAASWCRSALHHNLDPEARGHREPLDAGQLSRLREEHGRLLTVANPVLDMMYRSVGQTGCGVILSDRSGVILERRVPLGDADHFGDAGLVNGVSWSEDHEGTNGIGTCLVEDRPIVIHRDQHFASRNIAISCMDAPVHDPFGQLIAALDVSSCRDDHGPAMAEMIVVLVREAARRIERDLFCDHFGERRIIFLSDDNSGTALLAVDRDDLVVGASHAARALLSIDDAALSMPQPVDRLLGTARPASFGDGDRTVLRQALARAGGNASEAARSLGIGRATLYRRMARAGIRR</sequence>
<accession>A0A2W5NYT1</accession>
<feature type="domain" description="DNA binding HTH" evidence="2">
    <location>
        <begin position="276"/>
        <end position="310"/>
    </location>
</feature>
<dbReference type="Pfam" id="PF02954">
    <property type="entry name" value="HTH_8"/>
    <property type="match status" value="1"/>
</dbReference>
<evidence type="ECO:0000313" key="3">
    <source>
        <dbReference type="EMBL" id="PZQ58702.1"/>
    </source>
</evidence>
<protein>
    <submittedName>
        <fullName evidence="3">Fis family transcriptional regulator</fullName>
    </submittedName>
</protein>
<dbReference type="SUPFAM" id="SSF55781">
    <property type="entry name" value="GAF domain-like"/>
    <property type="match status" value="1"/>
</dbReference>
<dbReference type="SUPFAM" id="SSF46689">
    <property type="entry name" value="Homeodomain-like"/>
    <property type="match status" value="1"/>
</dbReference>
<name>A0A2W5NYT1_9SPHN</name>
<evidence type="ECO:0000259" key="2">
    <source>
        <dbReference type="Pfam" id="PF02954"/>
    </source>
</evidence>
<dbReference type="InterPro" id="IPR029016">
    <property type="entry name" value="GAF-like_dom_sf"/>
</dbReference>
<dbReference type="Proteomes" id="UP000249229">
    <property type="component" value="Unassembled WGS sequence"/>
</dbReference>
<proteinExistence type="predicted"/>
<evidence type="ECO:0000313" key="4">
    <source>
        <dbReference type="Proteomes" id="UP000249229"/>
    </source>
</evidence>
<evidence type="ECO:0000259" key="1">
    <source>
        <dbReference type="Pfam" id="PF01590"/>
    </source>
</evidence>
<dbReference type="InterPro" id="IPR003018">
    <property type="entry name" value="GAF"/>
</dbReference>
<dbReference type="AlphaFoldDB" id="A0A2W5NYT1"/>
<dbReference type="InterPro" id="IPR009057">
    <property type="entry name" value="Homeodomain-like_sf"/>
</dbReference>
<dbReference type="Pfam" id="PF01590">
    <property type="entry name" value="GAF"/>
    <property type="match status" value="1"/>
</dbReference>
<gene>
    <name evidence="3" type="ORF">DI544_13490</name>
</gene>
<dbReference type="PRINTS" id="PR01590">
    <property type="entry name" value="HTHFIS"/>
</dbReference>
<reference evidence="3 4" key="1">
    <citation type="submission" date="2017-08" db="EMBL/GenBank/DDBJ databases">
        <title>Infants hospitalized years apart are colonized by the same room-sourced microbial strains.</title>
        <authorList>
            <person name="Brooks B."/>
            <person name="Olm M.R."/>
            <person name="Firek B.A."/>
            <person name="Baker R."/>
            <person name="Thomas B.C."/>
            <person name="Morowitz M.J."/>
            <person name="Banfield J.F."/>
        </authorList>
    </citation>
    <scope>NUCLEOTIDE SEQUENCE [LARGE SCALE GENOMIC DNA]</scope>
    <source>
        <strain evidence="3">S2_005_001_R1_22</strain>
    </source>
</reference>